<dbReference type="Pfam" id="PF00515">
    <property type="entry name" value="TPR_1"/>
    <property type="match status" value="1"/>
</dbReference>
<dbReference type="PROSITE" id="PS50005">
    <property type="entry name" value="TPR"/>
    <property type="match status" value="2"/>
</dbReference>
<keyword evidence="1" id="KW-0802">TPR repeat</keyword>
<dbReference type="SUPFAM" id="SSF48452">
    <property type="entry name" value="TPR-like"/>
    <property type="match status" value="1"/>
</dbReference>
<feature type="repeat" description="TPR" evidence="1">
    <location>
        <begin position="136"/>
        <end position="169"/>
    </location>
</feature>
<organism evidence="2 3">
    <name type="scientific">Candidatus Doudnabacteria bacterium RIFCSPLOWO2_01_FULL_44_21</name>
    <dbReference type="NCBI Taxonomy" id="1817841"/>
    <lineage>
        <taxon>Bacteria</taxon>
        <taxon>Candidatus Doudnaibacteriota</taxon>
    </lineage>
</organism>
<name>A0A1F5PXS9_9BACT</name>
<feature type="repeat" description="TPR" evidence="1">
    <location>
        <begin position="170"/>
        <end position="203"/>
    </location>
</feature>
<dbReference type="InterPro" id="IPR019734">
    <property type="entry name" value="TPR_rpt"/>
</dbReference>
<sequence length="283" mass="32582">MLIFTIVLFILSFLIAASMFLVKAGQVSNHLPARNHLDNKTIHADRIWPYFKTKFGSIVNKIWHFILEAKDLKPATTKTLQTQVEKVKNAFRIRIRSSEADPQWLPEAAELATKQEPNQTAEELYLRAIQKNPQDQQAYEALGRLYLQNKNFKDAVEIFEHLIKLSPSRDTYHSNLGLAYFSLKEFQKAARSYEQALSINNKIPTRWVNLSFCFSALEDYPKAVKALTSAVGLDKYNLNYLTLLVDAYLKVPNHLRAEEVLEQILSIDPTNKTAREKLMKLKI</sequence>
<gene>
    <name evidence="2" type="ORF">A3B10_04390</name>
</gene>
<evidence type="ECO:0000313" key="2">
    <source>
        <dbReference type="EMBL" id="OGE94719.1"/>
    </source>
</evidence>
<dbReference type="GO" id="GO:0016757">
    <property type="term" value="F:glycosyltransferase activity"/>
    <property type="evidence" value="ECO:0007669"/>
    <property type="project" value="TreeGrafter"/>
</dbReference>
<dbReference type="PANTHER" id="PTHR44998:SF1">
    <property type="entry name" value="UDP-N-ACETYLGLUCOSAMINE--PEPTIDE N-ACETYLGLUCOSAMINYLTRANSFERASE 110 KDA SUBUNIT"/>
    <property type="match status" value="1"/>
</dbReference>
<dbReference type="PROSITE" id="PS50293">
    <property type="entry name" value="TPR_REGION"/>
    <property type="match status" value="1"/>
</dbReference>
<proteinExistence type="predicted"/>
<evidence type="ECO:0000313" key="3">
    <source>
        <dbReference type="Proteomes" id="UP000177281"/>
    </source>
</evidence>
<dbReference type="Proteomes" id="UP000177281">
    <property type="component" value="Unassembled WGS sequence"/>
</dbReference>
<dbReference type="InterPro" id="IPR011990">
    <property type="entry name" value="TPR-like_helical_dom_sf"/>
</dbReference>
<reference evidence="2 3" key="1">
    <citation type="journal article" date="2016" name="Nat. Commun.">
        <title>Thousands of microbial genomes shed light on interconnected biogeochemical processes in an aquifer system.</title>
        <authorList>
            <person name="Anantharaman K."/>
            <person name="Brown C.T."/>
            <person name="Hug L.A."/>
            <person name="Sharon I."/>
            <person name="Castelle C.J."/>
            <person name="Probst A.J."/>
            <person name="Thomas B.C."/>
            <person name="Singh A."/>
            <person name="Wilkins M.J."/>
            <person name="Karaoz U."/>
            <person name="Brodie E.L."/>
            <person name="Williams K.H."/>
            <person name="Hubbard S.S."/>
            <person name="Banfield J.F."/>
        </authorList>
    </citation>
    <scope>NUCLEOTIDE SEQUENCE [LARGE SCALE GENOMIC DNA]</scope>
</reference>
<dbReference type="AlphaFoldDB" id="A0A1F5PXS9"/>
<dbReference type="PANTHER" id="PTHR44998">
    <property type="match status" value="1"/>
</dbReference>
<dbReference type="EMBL" id="MFFB01000010">
    <property type="protein sequence ID" value="OGE94719.1"/>
    <property type="molecule type" value="Genomic_DNA"/>
</dbReference>
<comment type="caution">
    <text evidence="2">The sequence shown here is derived from an EMBL/GenBank/DDBJ whole genome shotgun (WGS) entry which is preliminary data.</text>
</comment>
<evidence type="ECO:0000256" key="1">
    <source>
        <dbReference type="PROSITE-ProRule" id="PRU00339"/>
    </source>
</evidence>
<dbReference type="GO" id="GO:0006493">
    <property type="term" value="P:protein O-linked glycosylation"/>
    <property type="evidence" value="ECO:0007669"/>
    <property type="project" value="TreeGrafter"/>
</dbReference>
<dbReference type="SMART" id="SM00028">
    <property type="entry name" value="TPR"/>
    <property type="match status" value="4"/>
</dbReference>
<dbReference type="Gene3D" id="1.25.40.10">
    <property type="entry name" value="Tetratricopeptide repeat domain"/>
    <property type="match status" value="2"/>
</dbReference>
<protein>
    <submittedName>
        <fullName evidence="2">Uncharacterized protein</fullName>
    </submittedName>
</protein>
<accession>A0A1F5PXS9</accession>
<dbReference type="STRING" id="1817841.A3B10_04390"/>
<dbReference type="Pfam" id="PF13432">
    <property type="entry name" value="TPR_16"/>
    <property type="match status" value="1"/>
</dbReference>